<dbReference type="InterPro" id="IPR008197">
    <property type="entry name" value="WAP_dom"/>
</dbReference>
<dbReference type="Ensembl" id="ENSCMUT00000005225.2">
    <property type="protein sequence ID" value="ENSCMUP00000004834.2"/>
    <property type="gene ID" value="ENSCMUG00000003261.2"/>
</dbReference>
<keyword evidence="2" id="KW-1185">Reference proteome</keyword>
<dbReference type="Pfam" id="PF00095">
    <property type="entry name" value="WAP"/>
    <property type="match status" value="1"/>
</dbReference>
<accession>A0A8C3DCE8</accession>
<name>A0A8C3DCE8_CORMO</name>
<dbReference type="InterPro" id="IPR036645">
    <property type="entry name" value="Elafin-like_sf"/>
</dbReference>
<reference evidence="1" key="2">
    <citation type="submission" date="2025-08" db="UniProtKB">
        <authorList>
            <consortium name="Ensembl"/>
        </authorList>
    </citation>
    <scope>IDENTIFICATION</scope>
</reference>
<dbReference type="GO" id="GO:0005576">
    <property type="term" value="C:extracellular region"/>
    <property type="evidence" value="ECO:0007669"/>
    <property type="project" value="InterPro"/>
</dbReference>
<dbReference type="SMART" id="SM00217">
    <property type="entry name" value="WAP"/>
    <property type="match status" value="1"/>
</dbReference>
<dbReference type="SUPFAM" id="SSF57256">
    <property type="entry name" value="Elafin-like"/>
    <property type="match status" value="1"/>
</dbReference>
<organism evidence="1 2">
    <name type="scientific">Corvus moneduloides</name>
    <name type="common">New Caledonian crow</name>
    <dbReference type="NCBI Taxonomy" id="1196302"/>
    <lineage>
        <taxon>Eukaryota</taxon>
        <taxon>Metazoa</taxon>
        <taxon>Chordata</taxon>
        <taxon>Craniata</taxon>
        <taxon>Vertebrata</taxon>
        <taxon>Euteleostomi</taxon>
        <taxon>Archelosauria</taxon>
        <taxon>Archosauria</taxon>
        <taxon>Dinosauria</taxon>
        <taxon>Saurischia</taxon>
        <taxon>Theropoda</taxon>
        <taxon>Coelurosauria</taxon>
        <taxon>Aves</taxon>
        <taxon>Neognathae</taxon>
        <taxon>Neoaves</taxon>
        <taxon>Telluraves</taxon>
        <taxon>Australaves</taxon>
        <taxon>Passeriformes</taxon>
        <taxon>Corvoidea</taxon>
        <taxon>Corvidae</taxon>
        <taxon>Corvus</taxon>
    </lineage>
</organism>
<evidence type="ECO:0000313" key="1">
    <source>
        <dbReference type="Ensembl" id="ENSCMUP00000004834.2"/>
    </source>
</evidence>
<dbReference type="PROSITE" id="PS51390">
    <property type="entry name" value="WAP"/>
    <property type="match status" value="1"/>
</dbReference>
<evidence type="ECO:0000313" key="2">
    <source>
        <dbReference type="Proteomes" id="UP000694553"/>
    </source>
</evidence>
<accession>A0A8U7NFF1</accession>
<reference evidence="1" key="3">
    <citation type="submission" date="2025-09" db="UniProtKB">
        <authorList>
            <consortium name="Ensembl"/>
        </authorList>
    </citation>
    <scope>IDENTIFICATION</scope>
</reference>
<proteinExistence type="predicted"/>
<protein>
    <submittedName>
        <fullName evidence="1">Uncharacterized protein</fullName>
    </submittedName>
</protein>
<dbReference type="Gene3D" id="4.10.75.10">
    <property type="entry name" value="Elafin-like"/>
    <property type="match status" value="1"/>
</dbReference>
<dbReference type="AlphaFoldDB" id="A0A8C3DCE8"/>
<dbReference type="Proteomes" id="UP000694553">
    <property type="component" value="Unassembled WGS sequence"/>
</dbReference>
<sequence>MQQAEEKSTNIGTCPHLPRALQLPWSKPVSPPAGSAWSCPPVRFICAMHNPPNQCLVDRHCPRGKKCCQSFCGRKCLSKPPAIPVTYGRSSAAPNFCWGKRMKTAWLHTCSVVRGWLGGENPSRGIQPPGGGSKGKRLEQNMTGCFRKAGRLQGALESSVSSRPLQLHRAVEGN</sequence>
<dbReference type="GO" id="GO:0030414">
    <property type="term" value="F:peptidase inhibitor activity"/>
    <property type="evidence" value="ECO:0007669"/>
    <property type="project" value="InterPro"/>
</dbReference>
<reference evidence="2" key="1">
    <citation type="submission" date="2019-10" db="EMBL/GenBank/DDBJ databases">
        <title>Corvus moneduloides (New Caledonian crow) genome, bCorMon1, primary haplotype.</title>
        <authorList>
            <person name="Rutz C."/>
            <person name="Fungtammasan C."/>
            <person name="Mountcastle J."/>
            <person name="Formenti G."/>
            <person name="Chow W."/>
            <person name="Howe K."/>
            <person name="Steele M.P."/>
            <person name="Fernandes J."/>
            <person name="Gilbert M.T.P."/>
            <person name="Fedrigo O."/>
            <person name="Jarvis E.D."/>
            <person name="Gemmell N."/>
        </authorList>
    </citation>
    <scope>NUCLEOTIDE SEQUENCE [LARGE SCALE GENOMIC DNA]</scope>
</reference>